<keyword evidence="7" id="KW-0378">Hydrolase</keyword>
<evidence type="ECO:0000256" key="9">
    <source>
        <dbReference type="ARBA" id="ARBA00023128"/>
    </source>
</evidence>
<dbReference type="InterPro" id="IPR008918">
    <property type="entry name" value="HhH2"/>
</dbReference>
<dbReference type="PRINTS" id="PR00853">
    <property type="entry name" value="XPGRADSUPER"/>
</dbReference>
<dbReference type="GO" id="GO:0003677">
    <property type="term" value="F:DNA binding"/>
    <property type="evidence" value="ECO:0007669"/>
    <property type="project" value="InterPro"/>
</dbReference>
<dbReference type="PANTHER" id="PTHR11081">
    <property type="entry name" value="FLAP ENDONUCLEASE FAMILY MEMBER"/>
    <property type="match status" value="1"/>
</dbReference>
<feature type="non-terminal residue" evidence="14">
    <location>
        <position position="336"/>
    </location>
</feature>
<keyword evidence="8" id="KW-0460">Magnesium</keyword>
<comment type="caution">
    <text evidence="14">The sequence shown here is derived from an EMBL/GenBank/DDBJ whole genome shotgun (WGS) entry which is preliminary data.</text>
</comment>
<evidence type="ECO:0000259" key="13">
    <source>
        <dbReference type="SMART" id="SM00485"/>
    </source>
</evidence>
<dbReference type="GO" id="GO:0006281">
    <property type="term" value="P:DNA repair"/>
    <property type="evidence" value="ECO:0007669"/>
    <property type="project" value="UniProtKB-KW"/>
</dbReference>
<keyword evidence="11" id="KW-0539">Nucleus</keyword>
<dbReference type="Gene3D" id="3.40.50.1010">
    <property type="entry name" value="5'-nuclease"/>
    <property type="match status" value="1"/>
</dbReference>
<organism evidence="14 15">
    <name type="scientific">Tribonema minus</name>
    <dbReference type="NCBI Taxonomy" id="303371"/>
    <lineage>
        <taxon>Eukaryota</taxon>
        <taxon>Sar</taxon>
        <taxon>Stramenopiles</taxon>
        <taxon>Ochrophyta</taxon>
        <taxon>PX clade</taxon>
        <taxon>Xanthophyceae</taxon>
        <taxon>Tribonematales</taxon>
        <taxon>Tribonemataceae</taxon>
        <taxon>Tribonema</taxon>
    </lineage>
</organism>
<accession>A0A836CAX1</accession>
<dbReference type="SMART" id="SM00485">
    <property type="entry name" value="XPGN"/>
    <property type="match status" value="1"/>
</dbReference>
<dbReference type="SUPFAM" id="SSF47807">
    <property type="entry name" value="5' to 3' exonuclease, C-terminal subdomain"/>
    <property type="match status" value="1"/>
</dbReference>
<keyword evidence="10" id="KW-0234">DNA repair</keyword>
<dbReference type="Pfam" id="PF00752">
    <property type="entry name" value="XPG_N"/>
    <property type="match status" value="1"/>
</dbReference>
<dbReference type="PANTHER" id="PTHR11081:SF65">
    <property type="entry name" value="DNA DAMAGE-INDUCIBLE PROTEIN DIN7-RELATED"/>
    <property type="match status" value="1"/>
</dbReference>
<name>A0A836CAX1_9STRA</name>
<feature type="domain" description="XPG-I" evidence="12">
    <location>
        <begin position="138"/>
        <end position="211"/>
    </location>
</feature>
<evidence type="ECO:0000313" key="15">
    <source>
        <dbReference type="Proteomes" id="UP000664859"/>
    </source>
</evidence>
<evidence type="ECO:0000256" key="7">
    <source>
        <dbReference type="ARBA" id="ARBA00022801"/>
    </source>
</evidence>
<dbReference type="InterPro" id="IPR036279">
    <property type="entry name" value="5-3_exonuclease_C_sf"/>
</dbReference>
<keyword evidence="15" id="KW-1185">Reference proteome</keyword>
<dbReference type="AlphaFoldDB" id="A0A836CAX1"/>
<evidence type="ECO:0000256" key="10">
    <source>
        <dbReference type="ARBA" id="ARBA00023204"/>
    </source>
</evidence>
<dbReference type="InterPro" id="IPR044752">
    <property type="entry name" value="PIN-like_EXO1"/>
</dbReference>
<dbReference type="CDD" id="cd09901">
    <property type="entry name" value="H3TH_FEN1-like"/>
    <property type="match status" value="1"/>
</dbReference>
<dbReference type="Pfam" id="PF00867">
    <property type="entry name" value="XPG_I"/>
    <property type="match status" value="1"/>
</dbReference>
<dbReference type="OrthoDB" id="26491at2759"/>
<evidence type="ECO:0000256" key="8">
    <source>
        <dbReference type="ARBA" id="ARBA00022842"/>
    </source>
</evidence>
<dbReference type="InterPro" id="IPR006085">
    <property type="entry name" value="XPG_DNA_repair_N"/>
</dbReference>
<protein>
    <submittedName>
        <fullName evidence="14">PIN domain-like protein</fullName>
    </submittedName>
</protein>
<dbReference type="CDD" id="cd09857">
    <property type="entry name" value="PIN_EXO1"/>
    <property type="match status" value="1"/>
</dbReference>
<dbReference type="SUPFAM" id="SSF88723">
    <property type="entry name" value="PIN domain-like"/>
    <property type="match status" value="1"/>
</dbReference>
<dbReference type="GO" id="GO:0046872">
    <property type="term" value="F:metal ion binding"/>
    <property type="evidence" value="ECO:0007669"/>
    <property type="project" value="UniProtKB-KW"/>
</dbReference>
<evidence type="ECO:0000256" key="3">
    <source>
        <dbReference type="ARBA" id="ARBA00022553"/>
    </source>
</evidence>
<dbReference type="FunFam" id="1.10.150.20:FF:000011">
    <property type="entry name" value="exonuclease 1"/>
    <property type="match status" value="1"/>
</dbReference>
<dbReference type="InterPro" id="IPR029060">
    <property type="entry name" value="PIN-like_dom_sf"/>
</dbReference>
<feature type="domain" description="XPG N-terminal" evidence="13">
    <location>
        <begin position="1"/>
        <end position="99"/>
    </location>
</feature>
<dbReference type="Gene3D" id="1.10.150.20">
    <property type="entry name" value="5' to 3' exonuclease, C-terminal subdomain"/>
    <property type="match status" value="1"/>
</dbReference>
<dbReference type="InterPro" id="IPR006084">
    <property type="entry name" value="XPG/Rad2"/>
</dbReference>
<evidence type="ECO:0000256" key="2">
    <source>
        <dbReference type="ARBA" id="ARBA00004123"/>
    </source>
</evidence>
<reference evidence="14" key="1">
    <citation type="submission" date="2021-02" db="EMBL/GenBank/DDBJ databases">
        <title>First Annotated Genome of the Yellow-green Alga Tribonema minus.</title>
        <authorList>
            <person name="Mahan K.M."/>
        </authorList>
    </citation>
    <scope>NUCLEOTIDE SEQUENCE</scope>
    <source>
        <strain evidence="14">UTEX B ZZ1240</strain>
    </source>
</reference>
<keyword evidence="4" id="KW-0540">Nuclease</keyword>
<evidence type="ECO:0000256" key="4">
    <source>
        <dbReference type="ARBA" id="ARBA00022722"/>
    </source>
</evidence>
<dbReference type="EMBL" id="JAFCMP010000446">
    <property type="protein sequence ID" value="KAG5179620.1"/>
    <property type="molecule type" value="Genomic_DNA"/>
</dbReference>
<evidence type="ECO:0000256" key="5">
    <source>
        <dbReference type="ARBA" id="ARBA00022723"/>
    </source>
</evidence>
<dbReference type="GO" id="GO:0005634">
    <property type="term" value="C:nucleus"/>
    <property type="evidence" value="ECO:0007669"/>
    <property type="project" value="UniProtKB-SubCell"/>
</dbReference>
<evidence type="ECO:0000313" key="14">
    <source>
        <dbReference type="EMBL" id="KAG5179620.1"/>
    </source>
</evidence>
<comment type="subcellular location">
    <subcellularLocation>
        <location evidence="2">Nucleus</location>
    </subcellularLocation>
</comment>
<comment type="cofactor">
    <cofactor evidence="1">
        <name>Mg(2+)</name>
        <dbReference type="ChEBI" id="CHEBI:18420"/>
    </cofactor>
</comment>
<dbReference type="FunFam" id="3.40.50.1010:FF:000002">
    <property type="entry name" value="Exonuclease 1, putative"/>
    <property type="match status" value="1"/>
</dbReference>
<keyword evidence="6" id="KW-0227">DNA damage</keyword>
<dbReference type="GO" id="GO:0017108">
    <property type="term" value="F:5'-flap endonuclease activity"/>
    <property type="evidence" value="ECO:0007669"/>
    <property type="project" value="TreeGrafter"/>
</dbReference>
<evidence type="ECO:0000256" key="6">
    <source>
        <dbReference type="ARBA" id="ARBA00022763"/>
    </source>
</evidence>
<proteinExistence type="predicted"/>
<dbReference type="Proteomes" id="UP000664859">
    <property type="component" value="Unassembled WGS sequence"/>
</dbReference>
<gene>
    <name evidence="14" type="ORF">JKP88DRAFT_154027</name>
</gene>
<evidence type="ECO:0000259" key="12">
    <source>
        <dbReference type="SMART" id="SM00484"/>
    </source>
</evidence>
<dbReference type="InterPro" id="IPR006086">
    <property type="entry name" value="XPG-I_dom"/>
</dbReference>
<keyword evidence="3" id="KW-0597">Phosphoprotein</keyword>
<evidence type="ECO:0000256" key="11">
    <source>
        <dbReference type="ARBA" id="ARBA00023242"/>
    </source>
</evidence>
<evidence type="ECO:0000256" key="1">
    <source>
        <dbReference type="ARBA" id="ARBA00001946"/>
    </source>
</evidence>
<dbReference type="SMART" id="SM00484">
    <property type="entry name" value="XPGI"/>
    <property type="match status" value="1"/>
</dbReference>
<keyword evidence="5" id="KW-0479">Metal-binding</keyword>
<keyword evidence="9" id="KW-0496">Mitochondrion</keyword>
<sequence length="336" mass="37695">MGISGLLQTLKSITHPVHVRDLEGLTVGVDAYCWLHRGAYSCSTEICRGEFTDKFVRFCMRRIELLLSHGVTPWVVFDGAPLPMKHGVNKARRDARAANLAKAEAAMAAGEPIAAQQHYARSVAITHELARMFIRSLARRGIKFVVAPYEADAQLAFMSQQGLIDAIITEDSDCLPFCCKRMLFKLENDGSAQEIRARDLSSNENPSLAGWTYSMFLDMCLLAGCDYLPRVHGLGIGTAHKLVARHRSHKPMLAALRASRKFALPDDFEDRFEMARLTFRHQRVYDPRSRCVVPLMPLPPSARERQNLDFLGPELPPHIAEAIANSTMDPYTREPY</sequence>
<dbReference type="SMART" id="SM00279">
    <property type="entry name" value="HhH2"/>
    <property type="match status" value="1"/>
</dbReference>